<reference evidence="1" key="2">
    <citation type="journal article" date="2020" name="Nat. Commun.">
        <title>Large-scale genome sequencing of mycorrhizal fungi provides insights into the early evolution of symbiotic traits.</title>
        <authorList>
            <person name="Miyauchi S."/>
            <person name="Kiss E."/>
            <person name="Kuo A."/>
            <person name="Drula E."/>
            <person name="Kohler A."/>
            <person name="Sanchez-Garcia M."/>
            <person name="Morin E."/>
            <person name="Andreopoulos B."/>
            <person name="Barry K.W."/>
            <person name="Bonito G."/>
            <person name="Buee M."/>
            <person name="Carver A."/>
            <person name="Chen C."/>
            <person name="Cichocki N."/>
            <person name="Clum A."/>
            <person name="Culley D."/>
            <person name="Crous P.W."/>
            <person name="Fauchery L."/>
            <person name="Girlanda M."/>
            <person name="Hayes R.D."/>
            <person name="Keri Z."/>
            <person name="LaButti K."/>
            <person name="Lipzen A."/>
            <person name="Lombard V."/>
            <person name="Magnuson J."/>
            <person name="Maillard F."/>
            <person name="Murat C."/>
            <person name="Nolan M."/>
            <person name="Ohm R.A."/>
            <person name="Pangilinan J."/>
            <person name="Pereira M.F."/>
            <person name="Perotto S."/>
            <person name="Peter M."/>
            <person name="Pfister S."/>
            <person name="Riley R."/>
            <person name="Sitrit Y."/>
            <person name="Stielow J.B."/>
            <person name="Szollosi G."/>
            <person name="Zifcakova L."/>
            <person name="Stursova M."/>
            <person name="Spatafora J.W."/>
            <person name="Tedersoo L."/>
            <person name="Vaario L.M."/>
            <person name="Yamada A."/>
            <person name="Yan M."/>
            <person name="Wang P."/>
            <person name="Xu J."/>
            <person name="Bruns T."/>
            <person name="Baldrian P."/>
            <person name="Vilgalys R."/>
            <person name="Dunand C."/>
            <person name="Henrissat B."/>
            <person name="Grigoriev I.V."/>
            <person name="Hibbett D."/>
            <person name="Nagy L.G."/>
            <person name="Martin F.M."/>
        </authorList>
    </citation>
    <scope>NUCLEOTIDE SEQUENCE</scope>
    <source>
        <strain evidence="1">BED1</strain>
    </source>
</reference>
<evidence type="ECO:0000313" key="1">
    <source>
        <dbReference type="EMBL" id="KAF8437667.1"/>
    </source>
</evidence>
<dbReference type="EMBL" id="WHUW01000018">
    <property type="protein sequence ID" value="KAF8437667.1"/>
    <property type="molecule type" value="Genomic_DNA"/>
</dbReference>
<dbReference type="Proteomes" id="UP001194468">
    <property type="component" value="Unassembled WGS sequence"/>
</dbReference>
<dbReference type="AlphaFoldDB" id="A0AAD4GDE9"/>
<gene>
    <name evidence="1" type="ORF">L210DRAFT_3631674</name>
</gene>
<accession>A0AAD4GDE9</accession>
<proteinExistence type="predicted"/>
<sequence>MIAERFDEAFCVGKGSRDKPVQWNASEKAEEGPVEREVASDCVSRYAVSLPLFLGRLMSTESVMSLGCTIIAGCPLFRPRSLDVWKRALGGVSGMVTLGILSPTTPQWNTGTRKALRSEGGDVCDASGDHVDACLGGGVLYGYLSIERSVVIRLSSPRQRHAGHLKINWNVGRDPHFPDWSTVTIAKLPEKDLGPSDAWSVSPPYIGTGRHEGFCQSAPHLGDSISRAHACNKGIGDWSGATGLIQIPTSQSGDMPILYSISSDRSGRRVQEWSVLVQENTIVGRDGPTAANRPWIS</sequence>
<evidence type="ECO:0000313" key="2">
    <source>
        <dbReference type="Proteomes" id="UP001194468"/>
    </source>
</evidence>
<name>A0AAD4GDE9_BOLED</name>
<organism evidence="1 2">
    <name type="scientific">Boletus edulis BED1</name>
    <dbReference type="NCBI Taxonomy" id="1328754"/>
    <lineage>
        <taxon>Eukaryota</taxon>
        <taxon>Fungi</taxon>
        <taxon>Dikarya</taxon>
        <taxon>Basidiomycota</taxon>
        <taxon>Agaricomycotina</taxon>
        <taxon>Agaricomycetes</taxon>
        <taxon>Agaricomycetidae</taxon>
        <taxon>Boletales</taxon>
        <taxon>Boletineae</taxon>
        <taxon>Boletaceae</taxon>
        <taxon>Boletoideae</taxon>
        <taxon>Boletus</taxon>
    </lineage>
</organism>
<keyword evidence="2" id="KW-1185">Reference proteome</keyword>
<comment type="caution">
    <text evidence="1">The sequence shown here is derived from an EMBL/GenBank/DDBJ whole genome shotgun (WGS) entry which is preliminary data.</text>
</comment>
<protein>
    <submittedName>
        <fullName evidence="1">Uncharacterized protein</fullName>
    </submittedName>
</protein>
<reference evidence="1" key="1">
    <citation type="submission" date="2019-10" db="EMBL/GenBank/DDBJ databases">
        <authorList>
            <consortium name="DOE Joint Genome Institute"/>
            <person name="Kuo A."/>
            <person name="Miyauchi S."/>
            <person name="Kiss E."/>
            <person name="Drula E."/>
            <person name="Kohler A."/>
            <person name="Sanchez-Garcia M."/>
            <person name="Andreopoulos B."/>
            <person name="Barry K.W."/>
            <person name="Bonito G."/>
            <person name="Buee M."/>
            <person name="Carver A."/>
            <person name="Chen C."/>
            <person name="Cichocki N."/>
            <person name="Clum A."/>
            <person name="Culley D."/>
            <person name="Crous P.W."/>
            <person name="Fauchery L."/>
            <person name="Girlanda M."/>
            <person name="Hayes R."/>
            <person name="Keri Z."/>
            <person name="LaButti K."/>
            <person name="Lipzen A."/>
            <person name="Lombard V."/>
            <person name="Magnuson J."/>
            <person name="Maillard F."/>
            <person name="Morin E."/>
            <person name="Murat C."/>
            <person name="Nolan M."/>
            <person name="Ohm R."/>
            <person name="Pangilinan J."/>
            <person name="Pereira M."/>
            <person name="Perotto S."/>
            <person name="Peter M."/>
            <person name="Riley R."/>
            <person name="Sitrit Y."/>
            <person name="Stielow B."/>
            <person name="Szollosi G."/>
            <person name="Zifcakova L."/>
            <person name="Stursova M."/>
            <person name="Spatafora J.W."/>
            <person name="Tedersoo L."/>
            <person name="Vaario L.-M."/>
            <person name="Yamada A."/>
            <person name="Yan M."/>
            <person name="Wang P."/>
            <person name="Xu J."/>
            <person name="Bruns T."/>
            <person name="Baldrian P."/>
            <person name="Vilgalys R."/>
            <person name="Henrissat B."/>
            <person name="Grigoriev I.V."/>
            <person name="Hibbett D."/>
            <person name="Nagy L.G."/>
            <person name="Martin F.M."/>
        </authorList>
    </citation>
    <scope>NUCLEOTIDE SEQUENCE</scope>
    <source>
        <strain evidence="1">BED1</strain>
    </source>
</reference>